<evidence type="ECO:0000256" key="2">
    <source>
        <dbReference type="SAM" id="Coils"/>
    </source>
</evidence>
<name>A0ABX2IHU3_9RHOO</name>
<proteinExistence type="inferred from homology"/>
<protein>
    <submittedName>
        <fullName evidence="3">DUF2325 domain-containing protein</fullName>
    </submittedName>
</protein>
<reference evidence="3 4" key="1">
    <citation type="submission" date="2020-06" db="EMBL/GenBank/DDBJ databases">
        <title>Draft genome of Uliginosibacterium sp. IMCC34675.</title>
        <authorList>
            <person name="Song J."/>
        </authorList>
    </citation>
    <scope>NUCLEOTIDE SEQUENCE [LARGE SCALE GENOMIC DNA]</scope>
    <source>
        <strain evidence="3 4">IMCC34675</strain>
    </source>
</reference>
<dbReference type="EMBL" id="JABCSC020000001">
    <property type="protein sequence ID" value="NSL53655.1"/>
    <property type="molecule type" value="Genomic_DNA"/>
</dbReference>
<dbReference type="InterPro" id="IPR016772">
    <property type="entry name" value="UCP020408"/>
</dbReference>
<evidence type="ECO:0000313" key="3">
    <source>
        <dbReference type="EMBL" id="NSL53655.1"/>
    </source>
</evidence>
<evidence type="ECO:0000313" key="4">
    <source>
        <dbReference type="Proteomes" id="UP000778523"/>
    </source>
</evidence>
<organism evidence="3 4">
    <name type="scientific">Uliginosibacterium aquaticum</name>
    <dbReference type="NCBI Taxonomy" id="2731212"/>
    <lineage>
        <taxon>Bacteria</taxon>
        <taxon>Pseudomonadati</taxon>
        <taxon>Pseudomonadota</taxon>
        <taxon>Betaproteobacteria</taxon>
        <taxon>Rhodocyclales</taxon>
        <taxon>Zoogloeaceae</taxon>
        <taxon>Uliginosibacterium</taxon>
    </lineage>
</organism>
<comment type="similarity">
    <text evidence="1">Belongs to the UPF0751 family.</text>
</comment>
<dbReference type="Pfam" id="PF10087">
    <property type="entry name" value="DUF2325"/>
    <property type="match status" value="1"/>
</dbReference>
<gene>
    <name evidence="3" type="ORF">HJ583_001315</name>
</gene>
<feature type="coiled-coil region" evidence="2">
    <location>
        <begin position="118"/>
        <end position="163"/>
    </location>
</feature>
<accession>A0ABX2IHU3</accession>
<keyword evidence="2" id="KW-0175">Coiled coil</keyword>
<keyword evidence="4" id="KW-1185">Reference proteome</keyword>
<evidence type="ECO:0000256" key="1">
    <source>
        <dbReference type="ARBA" id="ARBA00007189"/>
    </source>
</evidence>
<comment type="caution">
    <text evidence="3">The sequence shown here is derived from an EMBL/GenBank/DDBJ whole genome shotgun (WGS) entry which is preliminary data.</text>
</comment>
<dbReference type="Proteomes" id="UP000778523">
    <property type="component" value="Unassembled WGS sequence"/>
</dbReference>
<sequence length="373" mass="40915">MRRLVVKAAPEMARLDDYALHSAAVQMGRSRNRLAESIQDELDQRHATIVKALRRLPDRVSLEAAWQEAVTAGEIAGALWATLTHPACDPILAEVISQQMHMIQHQAGASLRLDIAHYRALQEENAALARSLATAQQRCERQSQEKAGELEQLQAQLIRTRSEVISRDTELGALREELEALRAAVPDQAARRRLEHQLMYQEERNARLCLENARLRKELDAALSAPAPSVALANASVLPDEVAPEASLEGHRILCVGGRENVVVVYRKLIEQAGGQFLHHDGGVEDRFGQLDSALGAADLVICQTGCISHNAYWRVKDHCKRTGKRCAFVENPSAAGLARGLRCLLSDALVESQDEVQTAVSGSAMTAGMQQT</sequence>